<dbReference type="PRINTS" id="PR00171">
    <property type="entry name" value="SUGRTRNSPORT"/>
</dbReference>
<dbReference type="Pfam" id="PF00083">
    <property type="entry name" value="Sugar_tr"/>
    <property type="match status" value="1"/>
</dbReference>
<dbReference type="KEGG" id="tasa:A1Q1_01951"/>
<comment type="catalytic activity">
    <reaction evidence="7">
        <text>myo-inositol(out) + H(+)(out) = myo-inositol(in) + H(+)(in)</text>
        <dbReference type="Rhea" id="RHEA:60364"/>
        <dbReference type="ChEBI" id="CHEBI:15378"/>
        <dbReference type="ChEBI" id="CHEBI:17268"/>
    </reaction>
</comment>
<dbReference type="FunFam" id="1.20.1250.20:FF:000026">
    <property type="entry name" value="MFS quinate transporter QutD"/>
    <property type="match status" value="1"/>
</dbReference>
<proteinExistence type="inferred from homology"/>
<protein>
    <submittedName>
        <fullName evidence="12">High-affinity glucose transporter of the major facilitator superfamily, Hxt2p</fullName>
    </submittedName>
</protein>
<evidence type="ECO:0000256" key="5">
    <source>
        <dbReference type="ARBA" id="ARBA00022989"/>
    </source>
</evidence>
<dbReference type="EMBL" id="ALBS01000183">
    <property type="protein sequence ID" value="EJT48962.1"/>
    <property type="molecule type" value="Genomic_DNA"/>
</dbReference>
<feature type="transmembrane region" description="Helical" evidence="10">
    <location>
        <begin position="401"/>
        <end position="425"/>
    </location>
</feature>
<dbReference type="VEuPathDB" id="FungiDB:A1Q1_01951"/>
<dbReference type="PROSITE" id="PS00217">
    <property type="entry name" value="SUGAR_TRANSPORT_2"/>
    <property type="match status" value="1"/>
</dbReference>
<evidence type="ECO:0000256" key="7">
    <source>
        <dbReference type="ARBA" id="ARBA00049119"/>
    </source>
</evidence>
<keyword evidence="4 10" id="KW-0812">Transmembrane</keyword>
<feature type="domain" description="Major facilitator superfamily (MFS) profile" evidence="11">
    <location>
        <begin position="1"/>
        <end position="490"/>
    </location>
</feature>
<evidence type="ECO:0000256" key="2">
    <source>
        <dbReference type="ARBA" id="ARBA00010992"/>
    </source>
</evidence>
<reference evidence="12 13" key="1">
    <citation type="journal article" date="2012" name="Eukaryot. Cell">
        <title>Draft genome sequence of CBS 2479, the standard type strain of Trichosporon asahii.</title>
        <authorList>
            <person name="Yang R.Y."/>
            <person name="Li H.T."/>
            <person name="Zhu H."/>
            <person name="Zhou G.P."/>
            <person name="Wang M."/>
            <person name="Wang L."/>
        </authorList>
    </citation>
    <scope>NUCLEOTIDE SEQUENCE [LARGE SCALE GENOMIC DNA]</scope>
    <source>
        <strain evidence="13">ATCC 90039 / CBS 2479 / JCM 2466 / KCTC 7840 / NCYC 2677 / UAMH 7654</strain>
    </source>
</reference>
<keyword evidence="12" id="KW-0762">Sugar transport</keyword>
<dbReference type="InterPro" id="IPR005828">
    <property type="entry name" value="MFS_sugar_transport-like"/>
</dbReference>
<keyword evidence="3 8" id="KW-0813">Transport</keyword>
<gene>
    <name evidence="12" type="ORF">A1Q1_01951</name>
</gene>
<dbReference type="GeneID" id="25985465"/>
<accession>J6F1C8</accession>
<evidence type="ECO:0000256" key="9">
    <source>
        <dbReference type="SAM" id="MobiDB-lite"/>
    </source>
</evidence>
<keyword evidence="5 10" id="KW-1133">Transmembrane helix</keyword>
<dbReference type="PROSITE" id="PS00216">
    <property type="entry name" value="SUGAR_TRANSPORT_1"/>
    <property type="match status" value="1"/>
</dbReference>
<dbReference type="InterPro" id="IPR020846">
    <property type="entry name" value="MFS_dom"/>
</dbReference>
<dbReference type="GO" id="GO:0005351">
    <property type="term" value="F:carbohydrate:proton symporter activity"/>
    <property type="evidence" value="ECO:0007669"/>
    <property type="project" value="TreeGrafter"/>
</dbReference>
<organism evidence="12 13">
    <name type="scientific">Trichosporon asahii var. asahii (strain ATCC 90039 / CBS 2479 / JCM 2466 / KCTC 7840 / NBRC 103889/ NCYC 2677 / UAMH 7654)</name>
    <name type="common">Yeast</name>
    <dbReference type="NCBI Taxonomy" id="1186058"/>
    <lineage>
        <taxon>Eukaryota</taxon>
        <taxon>Fungi</taxon>
        <taxon>Dikarya</taxon>
        <taxon>Basidiomycota</taxon>
        <taxon>Agaricomycotina</taxon>
        <taxon>Tremellomycetes</taxon>
        <taxon>Trichosporonales</taxon>
        <taxon>Trichosporonaceae</taxon>
        <taxon>Trichosporon</taxon>
    </lineage>
</organism>
<evidence type="ECO:0000256" key="8">
    <source>
        <dbReference type="RuleBase" id="RU003346"/>
    </source>
</evidence>
<feature type="transmembrane region" description="Helical" evidence="10">
    <location>
        <begin position="158"/>
        <end position="177"/>
    </location>
</feature>
<dbReference type="SUPFAM" id="SSF103473">
    <property type="entry name" value="MFS general substrate transporter"/>
    <property type="match status" value="1"/>
</dbReference>
<sequence length="550" mass="59737">MGGGGGAPASDIDAVLAQSSSGASGFRGLFANRKTLAIATFASLGGVLYGYNQLDEEDASATKGLLTAILGELYDTAPAYNTELGAMIGSLMAGPLADMYSRKYSISGCLYLRFVPPLPSRPLTLAGRWFAGMGVGALSMLVPMFNAELAAPGIRGSLVALQQLAITFGIMISYWIAYGTNFIGGTGDTQSDTAWRLPLGLQLVPAVVLCVGICFLPFSPRWLMLKGREDECLMNLSHLRSLPPDHPAVQAEFLALQAERLVEREAAKERYGFDDVNFKVTCLEYKRLLTTKSLLYRLLVGAGAQALQQWTGINAIIYGLGLTGNTMGLLATGVVGIVNFVFTIPAVLWVDQVGRRPMLIWGEFMMAVSHATIAAIVAVYGPSRAEEQAGIGYRNKAAGNAAVFMVYWYIVNFAVTWGPLAWVVSAEVFPLDMRAKGMSISSATNWIMNFTVAMVTPVMFNTIRWKTYIVFMCFCIVGLLYSIFILPELKGKSLEDIDQVFGDKSGAEDQRRRERIAQQIGLDKVARDVQHIDNDPEASAGAEKKQMRDL</sequence>
<dbReference type="GO" id="GO:0016020">
    <property type="term" value="C:membrane"/>
    <property type="evidence" value="ECO:0007669"/>
    <property type="project" value="UniProtKB-SubCell"/>
</dbReference>
<evidence type="ECO:0000256" key="6">
    <source>
        <dbReference type="ARBA" id="ARBA00023136"/>
    </source>
</evidence>
<feature type="region of interest" description="Disordered" evidence="9">
    <location>
        <begin position="527"/>
        <end position="550"/>
    </location>
</feature>
<dbReference type="RefSeq" id="XP_014180434.1">
    <property type="nucleotide sequence ID" value="XM_014324959.1"/>
</dbReference>
<comment type="similarity">
    <text evidence="2 8">Belongs to the major facilitator superfamily. Sugar transporter (TC 2.A.1.1) family.</text>
</comment>
<evidence type="ECO:0000256" key="1">
    <source>
        <dbReference type="ARBA" id="ARBA00004141"/>
    </source>
</evidence>
<feature type="transmembrane region" description="Helical" evidence="10">
    <location>
        <begin position="126"/>
        <end position="146"/>
    </location>
</feature>
<evidence type="ECO:0000313" key="12">
    <source>
        <dbReference type="EMBL" id="EJT48962.1"/>
    </source>
</evidence>
<dbReference type="Proteomes" id="UP000002748">
    <property type="component" value="Unassembled WGS sequence"/>
</dbReference>
<comment type="subcellular location">
    <subcellularLocation>
        <location evidence="1">Membrane</location>
        <topology evidence="1">Multi-pass membrane protein</topology>
    </subcellularLocation>
</comment>
<dbReference type="InterPro" id="IPR005829">
    <property type="entry name" value="Sugar_transporter_CS"/>
</dbReference>
<evidence type="ECO:0000256" key="10">
    <source>
        <dbReference type="SAM" id="Phobius"/>
    </source>
</evidence>
<name>J6F1C8_TRIAS</name>
<dbReference type="Gene3D" id="1.20.1250.20">
    <property type="entry name" value="MFS general substrate transporter like domains"/>
    <property type="match status" value="1"/>
</dbReference>
<evidence type="ECO:0000259" key="11">
    <source>
        <dbReference type="PROSITE" id="PS50850"/>
    </source>
</evidence>
<dbReference type="InterPro" id="IPR036259">
    <property type="entry name" value="MFS_trans_sf"/>
</dbReference>
<keyword evidence="6 10" id="KW-0472">Membrane</keyword>
<evidence type="ECO:0000256" key="3">
    <source>
        <dbReference type="ARBA" id="ARBA00022448"/>
    </source>
</evidence>
<dbReference type="PROSITE" id="PS50850">
    <property type="entry name" value="MFS"/>
    <property type="match status" value="1"/>
</dbReference>
<dbReference type="NCBIfam" id="TIGR00879">
    <property type="entry name" value="SP"/>
    <property type="match status" value="1"/>
</dbReference>
<feature type="transmembrane region" description="Helical" evidence="10">
    <location>
        <begin position="469"/>
        <end position="486"/>
    </location>
</feature>
<dbReference type="AlphaFoldDB" id="J6F1C8"/>
<evidence type="ECO:0000313" key="13">
    <source>
        <dbReference type="Proteomes" id="UP000002748"/>
    </source>
</evidence>
<dbReference type="PANTHER" id="PTHR48022:SF2">
    <property type="entry name" value="PLASTIDIC GLUCOSE TRANSPORTER 4"/>
    <property type="match status" value="1"/>
</dbReference>
<comment type="caution">
    <text evidence="12">The sequence shown here is derived from an EMBL/GenBank/DDBJ whole genome shotgun (WGS) entry which is preliminary data.</text>
</comment>
<feature type="transmembrane region" description="Helical" evidence="10">
    <location>
        <begin position="197"/>
        <end position="218"/>
    </location>
</feature>
<dbReference type="InterPro" id="IPR003663">
    <property type="entry name" value="Sugar/inositol_transpt"/>
</dbReference>
<feature type="transmembrane region" description="Helical" evidence="10">
    <location>
        <begin position="446"/>
        <end position="463"/>
    </location>
</feature>
<evidence type="ECO:0000256" key="4">
    <source>
        <dbReference type="ARBA" id="ARBA00022692"/>
    </source>
</evidence>
<dbReference type="PANTHER" id="PTHR48022">
    <property type="entry name" value="PLASTIDIC GLUCOSE TRANSPORTER 4"/>
    <property type="match status" value="1"/>
</dbReference>
<dbReference type="InterPro" id="IPR050360">
    <property type="entry name" value="MFS_Sugar_Transporters"/>
</dbReference>
<dbReference type="OrthoDB" id="8120565at2759"/>
<feature type="transmembrane region" description="Helical" evidence="10">
    <location>
        <begin position="360"/>
        <end position="381"/>
    </location>
</feature>
<feature type="transmembrane region" description="Helical" evidence="10">
    <location>
        <begin position="327"/>
        <end position="348"/>
    </location>
</feature>
<dbReference type="HOGENOM" id="CLU_001265_30_12_1"/>